<dbReference type="GO" id="GO:0005975">
    <property type="term" value="P:carbohydrate metabolic process"/>
    <property type="evidence" value="ECO:0007669"/>
    <property type="project" value="InterPro"/>
</dbReference>
<reference evidence="1" key="2">
    <citation type="journal article" date="2014" name="ISME J.">
        <title>Microbial stratification in low pH oxic and suboxic macroscopic growths along an acid mine drainage.</title>
        <authorList>
            <person name="Mendez-Garcia C."/>
            <person name="Mesa V."/>
            <person name="Sprenger R.R."/>
            <person name="Richter M."/>
            <person name="Diez M.S."/>
            <person name="Solano J."/>
            <person name="Bargiela R."/>
            <person name="Golyshina O.V."/>
            <person name="Manteca A."/>
            <person name="Ramos J.L."/>
            <person name="Gallego J.R."/>
            <person name="Llorente I."/>
            <person name="Martins Dos Santos V.A."/>
            <person name="Jensen O.N."/>
            <person name="Pelaez A.I."/>
            <person name="Sanchez J."/>
            <person name="Ferrer M."/>
        </authorList>
    </citation>
    <scope>NUCLEOTIDE SEQUENCE</scope>
</reference>
<dbReference type="AlphaFoldDB" id="T1AN92"/>
<organism evidence="1">
    <name type="scientific">mine drainage metagenome</name>
    <dbReference type="NCBI Taxonomy" id="410659"/>
    <lineage>
        <taxon>unclassified sequences</taxon>
        <taxon>metagenomes</taxon>
        <taxon>ecological metagenomes</taxon>
    </lineage>
</organism>
<dbReference type="InterPro" id="IPR024705">
    <property type="entry name" value="Ssp411"/>
</dbReference>
<dbReference type="SUPFAM" id="SSF48208">
    <property type="entry name" value="Six-hairpin glycosidases"/>
    <property type="match status" value="1"/>
</dbReference>
<protein>
    <recommendedName>
        <fullName evidence="2">Thioredoxin domain-containing protein</fullName>
    </recommendedName>
</protein>
<dbReference type="InterPro" id="IPR008928">
    <property type="entry name" value="6-hairpin_glycosidase_sf"/>
</dbReference>
<accession>T1AN92</accession>
<gene>
    <name evidence="1" type="ORF">B1B_08413</name>
</gene>
<dbReference type="Gene3D" id="1.50.10.10">
    <property type="match status" value="1"/>
</dbReference>
<proteinExistence type="predicted"/>
<dbReference type="PANTHER" id="PTHR42899:SF1">
    <property type="entry name" value="SPERMATOGENESIS-ASSOCIATED PROTEIN 20"/>
    <property type="match status" value="1"/>
</dbReference>
<sequence>EVNTILKKSKEKLIAARSLRIAPHKDDKILSDMNGLLLWSLSKCYLASGSDYFLIEAKAIAAFLLEKMIRPDGRIMHRFIGNTAEILGFLDDYSFAISGFLKLYEATGDEIHFKTALLMQDYLDKHFHSDGGGYYTTEMNDLPLRTKE</sequence>
<evidence type="ECO:0008006" key="2">
    <source>
        <dbReference type="Google" id="ProtNLM"/>
    </source>
</evidence>
<feature type="non-terminal residue" evidence="1">
    <location>
        <position position="1"/>
    </location>
</feature>
<dbReference type="EMBL" id="AUZY01005483">
    <property type="protein sequence ID" value="EQD58867.1"/>
    <property type="molecule type" value="Genomic_DNA"/>
</dbReference>
<feature type="non-terminal residue" evidence="1">
    <location>
        <position position="148"/>
    </location>
</feature>
<comment type="caution">
    <text evidence="1">The sequence shown here is derived from an EMBL/GenBank/DDBJ whole genome shotgun (WGS) entry which is preliminary data.</text>
</comment>
<reference evidence="1" key="1">
    <citation type="submission" date="2013-08" db="EMBL/GenBank/DDBJ databases">
        <authorList>
            <person name="Mendez C."/>
            <person name="Richter M."/>
            <person name="Ferrer M."/>
            <person name="Sanchez J."/>
        </authorList>
    </citation>
    <scope>NUCLEOTIDE SEQUENCE</scope>
</reference>
<dbReference type="InterPro" id="IPR012341">
    <property type="entry name" value="6hp_glycosidase-like_sf"/>
</dbReference>
<dbReference type="PANTHER" id="PTHR42899">
    <property type="entry name" value="SPERMATOGENESIS-ASSOCIATED PROTEIN 20"/>
    <property type="match status" value="1"/>
</dbReference>
<name>T1AN92_9ZZZZ</name>
<evidence type="ECO:0000313" key="1">
    <source>
        <dbReference type="EMBL" id="EQD58867.1"/>
    </source>
</evidence>